<feature type="compositionally biased region" description="Basic and acidic residues" evidence="1">
    <location>
        <begin position="31"/>
        <end position="45"/>
    </location>
</feature>
<evidence type="ECO:0000313" key="3">
    <source>
        <dbReference type="Proteomes" id="UP000095281"/>
    </source>
</evidence>
<dbReference type="InterPro" id="IPR036053">
    <property type="entry name" value="PABP-dom"/>
</dbReference>
<evidence type="ECO:0000256" key="1">
    <source>
        <dbReference type="SAM" id="MobiDB-lite"/>
    </source>
</evidence>
<sequence>MQPLQNFRKPTNACYKSSGGCGIVAATSKQGRAEENERLKEKCGETDETNEDEEEEMDDEEEEEETVEEEEEMETSENKEDKDENAGNNNKNEEIQQINKDEQIKEKEETIKEQKQNEEINKDEQVKEKEETTKAPSNQAASRAVKKRRRKGKEAERENLRNQLLTANTQQERKQILEEKLCPLVSRYFRGKDAGKITGMILENENSEILKALENDELLRAKVSATVEMFQASRVAQQH</sequence>
<dbReference type="AlphaFoldDB" id="A0A1I8B1I4"/>
<reference evidence="4" key="1">
    <citation type="submission" date="2016-11" db="UniProtKB">
        <authorList>
            <consortium name="WormBaseParasite"/>
        </authorList>
    </citation>
    <scope>IDENTIFICATION</scope>
</reference>
<dbReference type="SUPFAM" id="SSF63570">
    <property type="entry name" value="PABC (PABP) domain"/>
    <property type="match status" value="1"/>
</dbReference>
<feature type="region of interest" description="Disordered" evidence="1">
    <location>
        <begin position="1"/>
        <end position="172"/>
    </location>
</feature>
<dbReference type="PROSITE" id="PS51309">
    <property type="entry name" value="PABC"/>
    <property type="match status" value="1"/>
</dbReference>
<dbReference type="Gene3D" id="1.10.1900.10">
    <property type="entry name" value="c-terminal domain of poly(a) binding protein"/>
    <property type="match status" value="1"/>
</dbReference>
<dbReference type="Proteomes" id="UP000095281">
    <property type="component" value="Unplaced"/>
</dbReference>
<proteinExistence type="predicted"/>
<evidence type="ECO:0000259" key="2">
    <source>
        <dbReference type="PROSITE" id="PS51309"/>
    </source>
</evidence>
<feature type="compositionally biased region" description="Basic and acidic residues" evidence="1">
    <location>
        <begin position="76"/>
        <end position="133"/>
    </location>
</feature>
<protein>
    <submittedName>
        <fullName evidence="4">PABC domain-containing protein</fullName>
    </submittedName>
</protein>
<feature type="compositionally biased region" description="Polar residues" evidence="1">
    <location>
        <begin position="161"/>
        <end position="170"/>
    </location>
</feature>
<dbReference type="SMART" id="SM00517">
    <property type="entry name" value="PolyA"/>
    <property type="match status" value="1"/>
</dbReference>
<accession>A0A1I8B1I4</accession>
<name>A0A1I8B1I4_MELHA</name>
<dbReference type="GO" id="GO:0003723">
    <property type="term" value="F:RNA binding"/>
    <property type="evidence" value="ECO:0007669"/>
    <property type="project" value="InterPro"/>
</dbReference>
<dbReference type="InterPro" id="IPR002004">
    <property type="entry name" value="PABP_HYD_C"/>
</dbReference>
<keyword evidence="3" id="KW-1185">Reference proteome</keyword>
<feature type="compositionally biased region" description="Acidic residues" evidence="1">
    <location>
        <begin position="46"/>
        <end position="75"/>
    </location>
</feature>
<evidence type="ECO:0000313" key="4">
    <source>
        <dbReference type="WBParaSite" id="MhA1_Contig123.frz3.gene11"/>
    </source>
</evidence>
<feature type="domain" description="PABC" evidence="2">
    <location>
        <begin position="157"/>
        <end position="235"/>
    </location>
</feature>
<organism evidence="3 4">
    <name type="scientific">Meloidogyne hapla</name>
    <name type="common">Root-knot nematode worm</name>
    <dbReference type="NCBI Taxonomy" id="6305"/>
    <lineage>
        <taxon>Eukaryota</taxon>
        <taxon>Metazoa</taxon>
        <taxon>Ecdysozoa</taxon>
        <taxon>Nematoda</taxon>
        <taxon>Chromadorea</taxon>
        <taxon>Rhabditida</taxon>
        <taxon>Tylenchina</taxon>
        <taxon>Tylenchomorpha</taxon>
        <taxon>Tylenchoidea</taxon>
        <taxon>Meloidogynidae</taxon>
        <taxon>Meloidogyninae</taxon>
        <taxon>Meloidogyne</taxon>
    </lineage>
</organism>
<dbReference type="WBParaSite" id="MhA1_Contig123.frz3.gene11">
    <property type="protein sequence ID" value="MhA1_Contig123.frz3.gene11"/>
    <property type="gene ID" value="MhA1_Contig123.frz3.gene11"/>
</dbReference>
<dbReference type="Pfam" id="PF00658">
    <property type="entry name" value="MLLE"/>
    <property type="match status" value="1"/>
</dbReference>